<dbReference type="InterPro" id="IPR032550">
    <property type="entry name" value="TM_PBP2_N"/>
</dbReference>
<dbReference type="CDD" id="cd06261">
    <property type="entry name" value="TM_PBP2"/>
    <property type="match status" value="1"/>
</dbReference>
<dbReference type="GO" id="GO:0016829">
    <property type="term" value="F:lyase activity"/>
    <property type="evidence" value="ECO:0007669"/>
    <property type="project" value="UniProtKB-KW"/>
</dbReference>
<dbReference type="PROSITE" id="PS50928">
    <property type="entry name" value="ABC_TM1"/>
    <property type="match status" value="1"/>
</dbReference>
<dbReference type="Gene3D" id="1.20.58.370">
    <property type="entry name" value="MalF N-terminal region-like"/>
    <property type="match status" value="1"/>
</dbReference>
<dbReference type="Pfam" id="PF00528">
    <property type="entry name" value="BPD_transp_1"/>
    <property type="match status" value="1"/>
</dbReference>
<keyword evidence="4 10" id="KW-1003">Cell membrane</keyword>
<evidence type="ECO:0000256" key="7">
    <source>
        <dbReference type="ARBA" id="ARBA00022989"/>
    </source>
</evidence>
<keyword evidence="13" id="KW-0456">Lyase</keyword>
<evidence type="ECO:0000259" key="12">
    <source>
        <dbReference type="PROSITE" id="PS50928"/>
    </source>
</evidence>
<gene>
    <name evidence="13" type="ordered locus">Bcav_1484</name>
</gene>
<evidence type="ECO:0000256" key="4">
    <source>
        <dbReference type="ARBA" id="ARBA00022475"/>
    </source>
</evidence>
<evidence type="ECO:0000256" key="9">
    <source>
        <dbReference type="RuleBase" id="RU363032"/>
    </source>
</evidence>
<dbReference type="InterPro" id="IPR035277">
    <property type="entry name" value="MalF_N"/>
</dbReference>
<proteinExistence type="inferred from homology"/>
<organism evidence="13 14">
    <name type="scientific">Beutenbergia cavernae (strain ATCC BAA-8 / DSM 12333 / CCUG 43141 / JCM 11478 / NBRC 16432 / NCIMB 13614 / HKI 0122)</name>
    <dbReference type="NCBI Taxonomy" id="471853"/>
    <lineage>
        <taxon>Bacteria</taxon>
        <taxon>Bacillati</taxon>
        <taxon>Actinomycetota</taxon>
        <taxon>Actinomycetes</taxon>
        <taxon>Micrococcales</taxon>
        <taxon>Beutenbergiaceae</taxon>
        <taxon>Beutenbergia</taxon>
    </lineage>
</organism>
<dbReference type="InterPro" id="IPR047103">
    <property type="entry name" value="MalF_P2_sf"/>
</dbReference>
<dbReference type="Proteomes" id="UP000007962">
    <property type="component" value="Chromosome"/>
</dbReference>
<keyword evidence="14" id="KW-1185">Reference proteome</keyword>
<keyword evidence="3 9" id="KW-0813">Transport</keyword>
<sequence>MVNVLDSKDASGSLPPDGGLSPARRRGRSAGDVLRPGWFVKIALMALLDAALLFCLVSAVMQESWIIAGALTAALAALNYAYFTNRSRALKYLLPGILLLLAYNVFGIAYNGYIAFTNYGDGHYTDKQGAIDAALAQHERRVEGSEALPTVVVLDDDELGLAVVVDDEVQVGTATEPLEEVPEASVDGTTITAVPGWQVLGFADLLERQTEVTELRVPVSDDVEDGSLRTPDGRTAYLYQSTMVYDAATDTLTDTTTGVVYHDNGRGNFADDDGETLQTGWVTVIGWDNFAKPFTDARLAPVVLQVFVWSVVFALSSVVLSFLFGLVVAVVMNSPRLRGQRYYRSVMILPYAFPGFMSALLWAGMLNTKYGFINQVFLGGAEIPWLTDPLLAKVALIGVNLWLGFPYMFLICTGALQAIPDELTEAARIDGASGTQVWYRITLPLLLVAVAPLLIAGFAFNFNNFSLIYMLTRGGPPFPGSGLPIGQTDILISMVYQISGLSGTGAREYALASAMSILIFIFVGVISLLTFRRTRQLEEIA</sequence>
<feature type="transmembrane region" description="Helical" evidence="9">
    <location>
        <begin position="437"/>
        <end position="460"/>
    </location>
</feature>
<feature type="transmembrane region" description="Helical" evidence="9">
    <location>
        <begin position="342"/>
        <end position="363"/>
    </location>
</feature>
<protein>
    <recommendedName>
        <fullName evidence="10">Maltose/maltodextrin transport system permease protein</fullName>
    </recommendedName>
</protein>
<evidence type="ECO:0000256" key="2">
    <source>
        <dbReference type="ARBA" id="ARBA00009047"/>
    </source>
</evidence>
<feature type="region of interest" description="Disordered" evidence="11">
    <location>
        <begin position="1"/>
        <end position="29"/>
    </location>
</feature>
<feature type="transmembrane region" description="Helical" evidence="9">
    <location>
        <begin position="65"/>
        <end position="83"/>
    </location>
</feature>
<accession>C5C2Q4</accession>
<keyword evidence="5 10" id="KW-0762">Sugar transport</keyword>
<feature type="transmembrane region" description="Helical" evidence="9">
    <location>
        <begin position="38"/>
        <end position="59"/>
    </location>
</feature>
<dbReference type="Gene3D" id="1.10.3720.10">
    <property type="entry name" value="MetI-like"/>
    <property type="match status" value="1"/>
</dbReference>
<dbReference type="Gene3D" id="2.40.430.10">
    <property type="entry name" value="D-maltodextrin-binding protein, MBP"/>
    <property type="match status" value="1"/>
</dbReference>
<dbReference type="PANTHER" id="PTHR47314">
    <property type="entry name" value="MALTOSE/MALTODEXTRIN TRANSPORT SYSTEM PERMEASE PROTEIN MALF"/>
    <property type="match status" value="1"/>
</dbReference>
<dbReference type="Gene3D" id="3.10.650.10">
    <property type="entry name" value="MalF N-terminal region-like"/>
    <property type="match status" value="1"/>
</dbReference>
<keyword evidence="7 9" id="KW-1133">Transmembrane helix</keyword>
<feature type="transmembrane region" description="Helical" evidence="9">
    <location>
        <begin position="509"/>
        <end position="531"/>
    </location>
</feature>
<dbReference type="STRING" id="471853.Bcav_1484"/>
<name>C5C2Q4_BEUC1</name>
<dbReference type="SUPFAM" id="SSF160964">
    <property type="entry name" value="MalF N-terminal region-like"/>
    <property type="match status" value="1"/>
</dbReference>
<evidence type="ECO:0000313" key="13">
    <source>
        <dbReference type="EMBL" id="ACQ79740.1"/>
    </source>
</evidence>
<dbReference type="AlphaFoldDB" id="C5C2Q4"/>
<feature type="domain" description="ABC transmembrane type-1" evidence="12">
    <location>
        <begin position="307"/>
        <end position="530"/>
    </location>
</feature>
<feature type="transmembrane region" description="Helical" evidence="9">
    <location>
        <begin position="92"/>
        <end position="113"/>
    </location>
</feature>
<dbReference type="InterPro" id="IPR000515">
    <property type="entry name" value="MetI-like"/>
</dbReference>
<dbReference type="GO" id="GO:0015423">
    <property type="term" value="F:ABC-type maltose transporter activity"/>
    <property type="evidence" value="ECO:0007669"/>
    <property type="project" value="TreeGrafter"/>
</dbReference>
<evidence type="ECO:0000256" key="8">
    <source>
        <dbReference type="ARBA" id="ARBA00023136"/>
    </source>
</evidence>
<feature type="transmembrane region" description="Helical" evidence="9">
    <location>
        <begin position="306"/>
        <end position="330"/>
    </location>
</feature>
<dbReference type="KEGG" id="bcv:Bcav_1484"/>
<dbReference type="SUPFAM" id="SSF161098">
    <property type="entry name" value="MetI-like"/>
    <property type="match status" value="1"/>
</dbReference>
<evidence type="ECO:0000256" key="3">
    <source>
        <dbReference type="ARBA" id="ARBA00022448"/>
    </source>
</evidence>
<dbReference type="HOGENOM" id="CLU_016047_20_1_11"/>
<dbReference type="InterPro" id="IPR035906">
    <property type="entry name" value="MetI-like_sf"/>
</dbReference>
<keyword evidence="8 9" id="KW-0472">Membrane</keyword>
<evidence type="ECO:0000256" key="10">
    <source>
        <dbReference type="RuleBase" id="RU367050"/>
    </source>
</evidence>
<comment type="subcellular location">
    <subcellularLocation>
        <location evidence="1 9">Cell membrane</location>
        <topology evidence="1 9">Multi-pass membrane protein</topology>
    </subcellularLocation>
</comment>
<dbReference type="Pfam" id="PF16296">
    <property type="entry name" value="TM_PBP2_N"/>
    <property type="match status" value="1"/>
</dbReference>
<dbReference type="GO" id="GO:0042956">
    <property type="term" value="P:maltodextrin transmembrane transport"/>
    <property type="evidence" value="ECO:0007669"/>
    <property type="project" value="TreeGrafter"/>
</dbReference>
<dbReference type="EMBL" id="CP001618">
    <property type="protein sequence ID" value="ACQ79740.1"/>
    <property type="molecule type" value="Genomic_DNA"/>
</dbReference>
<keyword evidence="6 9" id="KW-0812">Transmembrane</keyword>
<comment type="similarity">
    <text evidence="2 10">Belongs to the binding-protein-dependent transport system permease family. MalFG subfamily.</text>
</comment>
<dbReference type="RefSeq" id="WP_015881980.1">
    <property type="nucleotide sequence ID" value="NC_012669.1"/>
</dbReference>
<evidence type="ECO:0000313" key="14">
    <source>
        <dbReference type="Proteomes" id="UP000007962"/>
    </source>
</evidence>
<evidence type="ECO:0000256" key="5">
    <source>
        <dbReference type="ARBA" id="ARBA00022597"/>
    </source>
</evidence>
<evidence type="ECO:0000256" key="6">
    <source>
        <dbReference type="ARBA" id="ARBA00022692"/>
    </source>
</evidence>
<dbReference type="GO" id="GO:1990060">
    <property type="term" value="C:maltose transport complex"/>
    <property type="evidence" value="ECO:0007669"/>
    <property type="project" value="TreeGrafter"/>
</dbReference>
<evidence type="ECO:0000256" key="11">
    <source>
        <dbReference type="SAM" id="MobiDB-lite"/>
    </source>
</evidence>
<feature type="transmembrane region" description="Helical" evidence="9">
    <location>
        <begin position="394"/>
        <end position="416"/>
    </location>
</feature>
<evidence type="ECO:0000256" key="1">
    <source>
        <dbReference type="ARBA" id="ARBA00004651"/>
    </source>
</evidence>
<comment type="function">
    <text evidence="10">Part of the ABC transporter complex MalEFGK involved in maltose/maltodextrin import. Probably responsible for the translocation of the substrate across the membrane.</text>
</comment>
<dbReference type="PANTHER" id="PTHR47314:SF1">
    <property type="entry name" value="MALTOSE_MALTODEXTRIN TRANSPORT SYSTEM PERMEASE PROTEIN MALF"/>
    <property type="match status" value="1"/>
</dbReference>
<reference evidence="13 14" key="1">
    <citation type="journal article" date="2009" name="Stand. Genomic Sci.">
        <title>Complete genome sequence of Beutenbergia cavernae type strain (HKI 0122).</title>
        <authorList>
            <person name="Land M."/>
            <person name="Pukall R."/>
            <person name="Abt B."/>
            <person name="Goker M."/>
            <person name="Rohde M."/>
            <person name="Glavina Del Rio T."/>
            <person name="Tice H."/>
            <person name="Copeland A."/>
            <person name="Cheng J.F."/>
            <person name="Lucas S."/>
            <person name="Chen F."/>
            <person name="Nolan M."/>
            <person name="Bruce D."/>
            <person name="Goodwin L."/>
            <person name="Pitluck S."/>
            <person name="Ivanova N."/>
            <person name="Mavromatis K."/>
            <person name="Ovchinnikova G."/>
            <person name="Pati A."/>
            <person name="Chen A."/>
            <person name="Palaniappan K."/>
            <person name="Hauser L."/>
            <person name="Chang Y.J."/>
            <person name="Jefferies C.C."/>
            <person name="Saunders E."/>
            <person name="Brettin T."/>
            <person name="Detter J.C."/>
            <person name="Han C."/>
            <person name="Chain P."/>
            <person name="Bristow J."/>
            <person name="Eisen J.A."/>
            <person name="Markowitz V."/>
            <person name="Hugenholtz P."/>
            <person name="Kyrpides N.C."/>
            <person name="Klenk H.P."/>
            <person name="Lapidus A."/>
        </authorList>
    </citation>
    <scope>NUCLEOTIDE SEQUENCE [LARGE SCALE GENOMIC DNA]</scope>
    <source>
        <strain evidence="14">ATCC BAA-8 / DSM 12333 / NBRC 16432</strain>
    </source>
</reference>
<dbReference type="eggNOG" id="COG1175">
    <property type="taxonomic scope" value="Bacteria"/>
</dbReference>